<evidence type="ECO:0000313" key="3">
    <source>
        <dbReference type="Proteomes" id="UP000094313"/>
    </source>
</evidence>
<sequence>MAKQLLLVRHGKSEWGNSHLSDFDRPLNSRGLRNAPEMATRILHKDLVPQLVVSSPALRALTTAKNFAEVWNKPLSQIQEETSIYEANVTALLKVVNKLSDKYERVALFGHNPGLTDFANYLSNANIYNVPTCGTVLIEFPFDKWEQISHHTGNLLEFDYPKSADED</sequence>
<dbReference type="PANTHER" id="PTHR47623">
    <property type="entry name" value="OS09G0287300 PROTEIN"/>
    <property type="match status" value="1"/>
</dbReference>
<proteinExistence type="predicted"/>
<dbReference type="OrthoDB" id="9810154at2"/>
<dbReference type="Gene3D" id="3.40.50.1240">
    <property type="entry name" value="Phosphoglycerate mutase-like"/>
    <property type="match status" value="1"/>
</dbReference>
<dbReference type="KEGG" id="psty:BFS30_16135"/>
<dbReference type="InterPro" id="IPR013078">
    <property type="entry name" value="His_Pase_superF_clade-1"/>
</dbReference>
<dbReference type="CDD" id="cd07067">
    <property type="entry name" value="HP_PGM_like"/>
    <property type="match status" value="1"/>
</dbReference>
<dbReference type="InterPro" id="IPR029033">
    <property type="entry name" value="His_PPase_superfam"/>
</dbReference>
<dbReference type="SUPFAM" id="SSF53254">
    <property type="entry name" value="Phosphoglycerate mutase-like"/>
    <property type="match status" value="1"/>
</dbReference>
<name>A0A1D7QIU0_9SPHI</name>
<protein>
    <submittedName>
        <fullName evidence="2">Histidine phosphatase family protein</fullName>
    </submittedName>
</protein>
<reference evidence="2 3" key="1">
    <citation type="submission" date="2016-08" db="EMBL/GenBank/DDBJ databases">
        <authorList>
            <person name="Seilhamer J.J."/>
        </authorList>
    </citation>
    <scope>NUCLEOTIDE SEQUENCE [LARGE SCALE GENOMIC DNA]</scope>
    <source>
        <strain evidence="2 3">DX4</strain>
    </source>
</reference>
<dbReference type="AlphaFoldDB" id="A0A1D7QIU0"/>
<evidence type="ECO:0000256" key="1">
    <source>
        <dbReference type="PIRSR" id="PIRSR613078-2"/>
    </source>
</evidence>
<dbReference type="Proteomes" id="UP000094313">
    <property type="component" value="Chromosome"/>
</dbReference>
<dbReference type="Pfam" id="PF00300">
    <property type="entry name" value="His_Phos_1"/>
    <property type="match status" value="1"/>
</dbReference>
<organism evidence="2 3">
    <name type="scientific">Pedobacter steynii</name>
    <dbReference type="NCBI Taxonomy" id="430522"/>
    <lineage>
        <taxon>Bacteria</taxon>
        <taxon>Pseudomonadati</taxon>
        <taxon>Bacteroidota</taxon>
        <taxon>Sphingobacteriia</taxon>
        <taxon>Sphingobacteriales</taxon>
        <taxon>Sphingobacteriaceae</taxon>
        <taxon>Pedobacter</taxon>
    </lineage>
</organism>
<dbReference type="PANTHER" id="PTHR47623:SF1">
    <property type="entry name" value="OS09G0287300 PROTEIN"/>
    <property type="match status" value="1"/>
</dbReference>
<dbReference type="RefSeq" id="WP_069380238.1">
    <property type="nucleotide sequence ID" value="NZ_CP017141.1"/>
</dbReference>
<gene>
    <name evidence="2" type="ORF">BFS30_16135</name>
</gene>
<keyword evidence="3" id="KW-1185">Reference proteome</keyword>
<feature type="binding site" evidence="1">
    <location>
        <position position="59"/>
    </location>
    <ligand>
        <name>substrate</name>
    </ligand>
</feature>
<accession>A0A1D7QIU0</accession>
<dbReference type="EMBL" id="CP017141">
    <property type="protein sequence ID" value="AOM78573.1"/>
    <property type="molecule type" value="Genomic_DNA"/>
</dbReference>
<evidence type="ECO:0000313" key="2">
    <source>
        <dbReference type="EMBL" id="AOM78573.1"/>
    </source>
</evidence>